<feature type="coiled-coil region" evidence="1">
    <location>
        <begin position="232"/>
        <end position="349"/>
    </location>
</feature>
<evidence type="ECO:0000256" key="2">
    <source>
        <dbReference type="SAM" id="MobiDB-lite"/>
    </source>
</evidence>
<gene>
    <name evidence="3" type="ORF">HYH02_007115</name>
</gene>
<comment type="caution">
    <text evidence="3">The sequence shown here is derived from an EMBL/GenBank/DDBJ whole genome shotgun (WGS) entry which is preliminary data.</text>
</comment>
<dbReference type="EMBL" id="JAEHOD010000019">
    <property type="protein sequence ID" value="KAG2448090.1"/>
    <property type="molecule type" value="Genomic_DNA"/>
</dbReference>
<accession>A0A835WIJ6</accession>
<organism evidence="3 4">
    <name type="scientific">Chlamydomonas schloesseri</name>
    <dbReference type="NCBI Taxonomy" id="2026947"/>
    <lineage>
        <taxon>Eukaryota</taxon>
        <taxon>Viridiplantae</taxon>
        <taxon>Chlorophyta</taxon>
        <taxon>core chlorophytes</taxon>
        <taxon>Chlorophyceae</taxon>
        <taxon>CS clade</taxon>
        <taxon>Chlamydomonadales</taxon>
        <taxon>Chlamydomonadaceae</taxon>
        <taxon>Chlamydomonas</taxon>
    </lineage>
</organism>
<proteinExistence type="predicted"/>
<dbReference type="AlphaFoldDB" id="A0A835WIJ6"/>
<protein>
    <recommendedName>
        <fullName evidence="5">Translin-associated factor X-interacting protein 1 N-terminal domain-containing protein</fullName>
    </recommendedName>
</protein>
<sequence length="854" mass="89699">MFKLPLLQPSLTGANGVERKDSQSVMAPFATGARSGKESDLAAAVAAAQTATFDVRPWSRQAKEITSDLTASDKYKSLALHAEVKLAEALERCERVSPLTHNAAGEERPNKLRTAVACQLLGEFAELCGPFSGVLTQLRDELLKGLYSPQYASERGGLAFDQLPWFSVAERLERDKEAMLEEREAVKAQMGAQAEALVRIEEAMSTLRRSTEASQLEAAALRAHVERLSMSEDSARLEAKTGREELKKLRKEYLRMRDDLEAEKAAHASLQKKHAELNEFSINRIAELDAVADTALREADEARRLAESRMPPEMFEKLKSDLAMYQTELAAAQANNKDLEAVNSKLAHRLDIMTPRPMWRKLADHNIQAGRRTAELVHRVEDKLGRYANELAELKSQLALAAALLQPDPAPVEVQLALVTDASSYFVTEGAGDSTNAANAPPATAEPCGLAASVPRCLRWPHRVPLHTWSAEQTEALVGAMWRAKAALEASATAGTLQSFVYYYFNPQGLANESTVKLSYSLYNACATHAKTNPLVRTFWMVLTGQAAESAAVDQRAMLSGLAAVLHTLPPVPDSAPAAAASSGGAAGDGEDAAAGGSGGDGDEERPATSGGGGAAAVASSSRSSPLRVRTEDVAAALEHFFPQRPAFRLNKLRDALRTQFPLDTLSLDALVAALQPHALAAPPASTAPGTAKAARWSAAADPTASAAATKPAGALVAALVGQHIDEVQALCLEVATALAGVPPAEDDGGSGAASPAELPAVVEKLSGLLGAGRAMACVMSSLGFSAGGGGGGGEGTDDGEEAGGGSGLVMPAGVVVDVGDITQRLLQRCLIKPVGNFDVAGALAWARETAAAA</sequence>
<evidence type="ECO:0000313" key="4">
    <source>
        <dbReference type="Proteomes" id="UP000613740"/>
    </source>
</evidence>
<keyword evidence="4" id="KW-1185">Reference proteome</keyword>
<dbReference type="Proteomes" id="UP000613740">
    <property type="component" value="Unassembled WGS sequence"/>
</dbReference>
<evidence type="ECO:0008006" key="5">
    <source>
        <dbReference type="Google" id="ProtNLM"/>
    </source>
</evidence>
<evidence type="ECO:0000313" key="3">
    <source>
        <dbReference type="EMBL" id="KAG2448090.1"/>
    </source>
</evidence>
<reference evidence="3" key="1">
    <citation type="journal article" date="2020" name="bioRxiv">
        <title>Comparative genomics of Chlamydomonas.</title>
        <authorList>
            <person name="Craig R.J."/>
            <person name="Hasan A.R."/>
            <person name="Ness R.W."/>
            <person name="Keightley P.D."/>
        </authorList>
    </citation>
    <scope>NUCLEOTIDE SEQUENCE</scope>
    <source>
        <strain evidence="3">CCAP 11/173</strain>
    </source>
</reference>
<dbReference type="OrthoDB" id="537822at2759"/>
<keyword evidence="1" id="KW-0175">Coiled coil</keyword>
<feature type="region of interest" description="Disordered" evidence="2">
    <location>
        <begin position="575"/>
        <end position="624"/>
    </location>
</feature>
<evidence type="ECO:0000256" key="1">
    <source>
        <dbReference type="SAM" id="Coils"/>
    </source>
</evidence>
<name>A0A835WIJ6_9CHLO</name>